<keyword evidence="2" id="KW-1185">Reference proteome</keyword>
<sequence length="58" mass="6265">MGTSELYCRKYAGCVSLVAATSLAPLCSTPTVPMSPVHPESAALHRHYFQAFLQKPSL</sequence>
<protein>
    <submittedName>
        <fullName evidence="1">Uncharacterized protein</fullName>
    </submittedName>
</protein>
<gene>
    <name evidence="1" type="ORF">ASPBRDRAFT_281218</name>
</gene>
<reference evidence="2" key="1">
    <citation type="journal article" date="2017" name="Genome Biol.">
        <title>Comparative genomics reveals high biological diversity and specific adaptations in the industrially and medically important fungal genus Aspergillus.</title>
        <authorList>
            <person name="de Vries R.P."/>
            <person name="Riley R."/>
            <person name="Wiebenga A."/>
            <person name="Aguilar-Osorio G."/>
            <person name="Amillis S."/>
            <person name="Uchima C.A."/>
            <person name="Anderluh G."/>
            <person name="Asadollahi M."/>
            <person name="Askin M."/>
            <person name="Barry K."/>
            <person name="Battaglia E."/>
            <person name="Bayram O."/>
            <person name="Benocci T."/>
            <person name="Braus-Stromeyer S.A."/>
            <person name="Caldana C."/>
            <person name="Canovas D."/>
            <person name="Cerqueira G.C."/>
            <person name="Chen F."/>
            <person name="Chen W."/>
            <person name="Choi C."/>
            <person name="Clum A."/>
            <person name="Dos Santos R.A."/>
            <person name="Damasio A.R."/>
            <person name="Diallinas G."/>
            <person name="Emri T."/>
            <person name="Fekete E."/>
            <person name="Flipphi M."/>
            <person name="Freyberg S."/>
            <person name="Gallo A."/>
            <person name="Gournas C."/>
            <person name="Habgood R."/>
            <person name="Hainaut M."/>
            <person name="Harispe M.L."/>
            <person name="Henrissat B."/>
            <person name="Hilden K.S."/>
            <person name="Hope R."/>
            <person name="Hossain A."/>
            <person name="Karabika E."/>
            <person name="Karaffa L."/>
            <person name="Karanyi Z."/>
            <person name="Krasevec N."/>
            <person name="Kuo A."/>
            <person name="Kusch H."/>
            <person name="LaButti K."/>
            <person name="Lagendijk E.L."/>
            <person name="Lapidus A."/>
            <person name="Levasseur A."/>
            <person name="Lindquist E."/>
            <person name="Lipzen A."/>
            <person name="Logrieco A.F."/>
            <person name="MacCabe A."/>
            <person name="Maekelae M.R."/>
            <person name="Malavazi I."/>
            <person name="Melin P."/>
            <person name="Meyer V."/>
            <person name="Mielnichuk N."/>
            <person name="Miskei M."/>
            <person name="Molnar A.P."/>
            <person name="Mule G."/>
            <person name="Ngan C.Y."/>
            <person name="Orejas M."/>
            <person name="Orosz E."/>
            <person name="Ouedraogo J.P."/>
            <person name="Overkamp K.M."/>
            <person name="Park H.-S."/>
            <person name="Perrone G."/>
            <person name="Piumi F."/>
            <person name="Punt P.J."/>
            <person name="Ram A.F."/>
            <person name="Ramon A."/>
            <person name="Rauscher S."/>
            <person name="Record E."/>
            <person name="Riano-Pachon D.M."/>
            <person name="Robert V."/>
            <person name="Roehrig J."/>
            <person name="Ruller R."/>
            <person name="Salamov A."/>
            <person name="Salih N.S."/>
            <person name="Samson R.A."/>
            <person name="Sandor E."/>
            <person name="Sanguinetti M."/>
            <person name="Schuetze T."/>
            <person name="Sepcic K."/>
            <person name="Shelest E."/>
            <person name="Sherlock G."/>
            <person name="Sophianopoulou V."/>
            <person name="Squina F.M."/>
            <person name="Sun H."/>
            <person name="Susca A."/>
            <person name="Todd R.B."/>
            <person name="Tsang A."/>
            <person name="Unkles S.E."/>
            <person name="van de Wiele N."/>
            <person name="van Rossen-Uffink D."/>
            <person name="Oliveira J.V."/>
            <person name="Vesth T.C."/>
            <person name="Visser J."/>
            <person name="Yu J.-H."/>
            <person name="Zhou M."/>
            <person name="Andersen M.R."/>
            <person name="Archer D.B."/>
            <person name="Baker S.E."/>
            <person name="Benoit I."/>
            <person name="Brakhage A.A."/>
            <person name="Braus G.H."/>
            <person name="Fischer R."/>
            <person name="Frisvad J.C."/>
            <person name="Goldman G.H."/>
            <person name="Houbraken J."/>
            <person name="Oakley B."/>
            <person name="Pocsi I."/>
            <person name="Scazzocchio C."/>
            <person name="Seiboth B."/>
            <person name="vanKuyk P.A."/>
            <person name="Wortman J."/>
            <person name="Dyer P.S."/>
            <person name="Grigoriev I.V."/>
        </authorList>
    </citation>
    <scope>NUCLEOTIDE SEQUENCE [LARGE SCALE GENOMIC DNA]</scope>
    <source>
        <strain evidence="2">CBS 101740 / IMI 381727 / IBT 21946</strain>
    </source>
</reference>
<dbReference type="GeneID" id="93574958"/>
<evidence type="ECO:0000313" key="2">
    <source>
        <dbReference type="Proteomes" id="UP000184499"/>
    </source>
</evidence>
<proteinExistence type="predicted"/>
<organism evidence="1 2">
    <name type="scientific">Aspergillus brasiliensis (strain CBS 101740 / IMI 381727 / IBT 21946)</name>
    <dbReference type="NCBI Taxonomy" id="767769"/>
    <lineage>
        <taxon>Eukaryota</taxon>
        <taxon>Fungi</taxon>
        <taxon>Dikarya</taxon>
        <taxon>Ascomycota</taxon>
        <taxon>Pezizomycotina</taxon>
        <taxon>Eurotiomycetes</taxon>
        <taxon>Eurotiomycetidae</taxon>
        <taxon>Eurotiales</taxon>
        <taxon>Aspergillaceae</taxon>
        <taxon>Aspergillus</taxon>
        <taxon>Aspergillus subgen. Circumdati</taxon>
    </lineage>
</organism>
<dbReference type="EMBL" id="KV878688">
    <property type="protein sequence ID" value="OJJ69542.1"/>
    <property type="molecule type" value="Genomic_DNA"/>
</dbReference>
<name>A0A1L9UD05_ASPBC</name>
<evidence type="ECO:0000313" key="1">
    <source>
        <dbReference type="EMBL" id="OJJ69542.1"/>
    </source>
</evidence>
<dbReference type="VEuPathDB" id="FungiDB:ASPBRDRAFT_281218"/>
<accession>A0A1L9UD05</accession>
<dbReference type="Proteomes" id="UP000184499">
    <property type="component" value="Unassembled WGS sequence"/>
</dbReference>
<dbReference type="AlphaFoldDB" id="A0A1L9UD05"/>
<dbReference type="RefSeq" id="XP_067476791.1">
    <property type="nucleotide sequence ID" value="XM_067622470.1"/>
</dbReference>